<evidence type="ECO:0000256" key="2">
    <source>
        <dbReference type="ARBA" id="ARBA00022840"/>
    </source>
</evidence>
<evidence type="ECO:0000313" key="5">
    <source>
        <dbReference type="Proteomes" id="UP000247409"/>
    </source>
</evidence>
<dbReference type="Proteomes" id="UP000247409">
    <property type="component" value="Unassembled WGS sequence"/>
</dbReference>
<comment type="caution">
    <text evidence="4">The sequence shown here is derived from an EMBL/GenBank/DDBJ whole genome shotgun (WGS) entry which is preliminary data.</text>
</comment>
<dbReference type="EMBL" id="NBIV01000101">
    <property type="protein sequence ID" value="PXF44139.1"/>
    <property type="molecule type" value="Genomic_DNA"/>
</dbReference>
<dbReference type="InterPro" id="IPR013641">
    <property type="entry name" value="KTI12/PSTK"/>
</dbReference>
<comment type="similarity">
    <text evidence="3">Belongs to the KTI12 family.</text>
</comment>
<dbReference type="InterPro" id="IPR027417">
    <property type="entry name" value="P-loop_NTPase"/>
</dbReference>
<dbReference type="SUPFAM" id="SSF52540">
    <property type="entry name" value="P-loop containing nucleoside triphosphate hydrolases"/>
    <property type="match status" value="1"/>
</dbReference>
<proteinExistence type="inferred from homology"/>
<keyword evidence="1" id="KW-0547">Nucleotide-binding</keyword>
<evidence type="ECO:0000256" key="3">
    <source>
        <dbReference type="ARBA" id="ARBA00025768"/>
    </source>
</evidence>
<dbReference type="GO" id="GO:0005524">
    <property type="term" value="F:ATP binding"/>
    <property type="evidence" value="ECO:0007669"/>
    <property type="project" value="UniProtKB-KW"/>
</dbReference>
<dbReference type="AlphaFoldDB" id="A0A2V3IQ06"/>
<dbReference type="STRING" id="448386.A0A2V3IQ06"/>
<keyword evidence="2" id="KW-0067">ATP-binding</keyword>
<sequence length="300" mass="33608">MCGFPASGKSTFADSLADLLKESGKEVYLIRDGCDSVASESTVSVDKEEAAPIHNTRETLYRDSATEKKTRARLRAATERSLNVSNVVICDSLNYIKGFRYEMYCVAKTSSFRYAVVHCEASASECVQRDADRKARGEDAYGEDCTKAIIQRFEEPSAKNRWDSPLYKVDTSKEEWKVLLEAVRDMVLSQSNRLAPTMATKQPQKQGADTLGTLDRITRETEAVLIQAIQHGKGVGDQIQINGASKPVRLERKPKVSQLRNIRRSYLNLARMHPPQGCSATDLVDEYVEYVNAQLRVSQR</sequence>
<evidence type="ECO:0000256" key="1">
    <source>
        <dbReference type="ARBA" id="ARBA00022741"/>
    </source>
</evidence>
<reference evidence="4 5" key="1">
    <citation type="journal article" date="2018" name="Mol. Biol. Evol.">
        <title>Analysis of the draft genome of the red seaweed Gracilariopsis chorda provides insights into genome size evolution in Rhodophyta.</title>
        <authorList>
            <person name="Lee J."/>
            <person name="Yang E.C."/>
            <person name="Graf L."/>
            <person name="Yang J.H."/>
            <person name="Qiu H."/>
            <person name="Zel Zion U."/>
            <person name="Chan C.X."/>
            <person name="Stephens T.G."/>
            <person name="Weber A.P.M."/>
            <person name="Boo G.H."/>
            <person name="Boo S.M."/>
            <person name="Kim K.M."/>
            <person name="Shin Y."/>
            <person name="Jung M."/>
            <person name="Lee S.J."/>
            <person name="Yim H.S."/>
            <person name="Lee J.H."/>
            <person name="Bhattacharya D."/>
            <person name="Yoon H.S."/>
        </authorList>
    </citation>
    <scope>NUCLEOTIDE SEQUENCE [LARGE SCALE GENOMIC DNA]</scope>
    <source>
        <strain evidence="4 5">SKKU-2015</strain>
        <tissue evidence="4">Whole body</tissue>
    </source>
</reference>
<protein>
    <submittedName>
        <fullName evidence="4">Protein KTI12-like</fullName>
    </submittedName>
</protein>
<dbReference type="Pfam" id="PF08433">
    <property type="entry name" value="KTI12"/>
    <property type="match status" value="1"/>
</dbReference>
<dbReference type="OrthoDB" id="9972657at2759"/>
<accession>A0A2V3IQ06</accession>
<keyword evidence="5" id="KW-1185">Reference proteome</keyword>
<organism evidence="4 5">
    <name type="scientific">Gracilariopsis chorda</name>
    <dbReference type="NCBI Taxonomy" id="448386"/>
    <lineage>
        <taxon>Eukaryota</taxon>
        <taxon>Rhodophyta</taxon>
        <taxon>Florideophyceae</taxon>
        <taxon>Rhodymeniophycidae</taxon>
        <taxon>Gracilariales</taxon>
        <taxon>Gracilariaceae</taxon>
        <taxon>Gracilariopsis</taxon>
    </lineage>
</organism>
<gene>
    <name evidence="4" type="ORF">BWQ96_06112</name>
</gene>
<dbReference type="Gene3D" id="3.40.50.300">
    <property type="entry name" value="P-loop containing nucleotide triphosphate hydrolases"/>
    <property type="match status" value="1"/>
</dbReference>
<dbReference type="PANTHER" id="PTHR12435">
    <property type="match status" value="1"/>
</dbReference>
<name>A0A2V3IQ06_9FLOR</name>
<evidence type="ECO:0000313" key="4">
    <source>
        <dbReference type="EMBL" id="PXF44139.1"/>
    </source>
</evidence>